<accession>A0A1D2AB82</accession>
<comment type="function">
    <text evidence="7">The light-harvesting complex (LHC) functions as a light receptor, it captures and delivers excitation energy to photosystems with which it is closely associated.</text>
</comment>
<dbReference type="GO" id="GO:0009765">
    <property type="term" value="P:photosynthesis, light harvesting"/>
    <property type="evidence" value="ECO:0007669"/>
    <property type="project" value="InterPro"/>
</dbReference>
<dbReference type="PANTHER" id="PTHR21649">
    <property type="entry name" value="CHLOROPHYLL A/B BINDING PROTEIN"/>
    <property type="match status" value="1"/>
</dbReference>
<dbReference type="SUPFAM" id="SSF103511">
    <property type="entry name" value="Chlorophyll a-b binding protein"/>
    <property type="match status" value="1"/>
</dbReference>
<sequence>RASMLVSRATPSQIDCSCRISAWLCSVLKTIMLATAPTTAFGQVAPSRVCGLSGAARRASVIARAENNKIQKVDRIQKNGPLYLNFASDQSLTYLDGTLPADFGFDPLGLSDPEGAGGFVTPEWLAYGEVYNGRWAMLGAAGVLIPDVLSHAGLIPQTPEEIKWWKTGVIPPAGQYDKLWLDPYSLFWIEAILMNFVELRRYQDYRNPGSMGRQYFLGLEGGFKGSGEPAYPGGPFFNPLGFGTKSADDLKVWKTKELRNGRLAMIAMLGFAGQAVATDRGPVEGLLAHLSDPFGNNVIGNLSHFLR</sequence>
<evidence type="ECO:0000256" key="4">
    <source>
        <dbReference type="ARBA" id="ARBA00022640"/>
    </source>
</evidence>
<evidence type="ECO:0000313" key="8">
    <source>
        <dbReference type="EMBL" id="JAT76185.1"/>
    </source>
</evidence>
<evidence type="ECO:0000256" key="2">
    <source>
        <dbReference type="ARBA" id="ARBA00022528"/>
    </source>
</evidence>
<dbReference type="GO" id="GO:0016168">
    <property type="term" value="F:chlorophyll binding"/>
    <property type="evidence" value="ECO:0007669"/>
    <property type="project" value="UniProtKB-KW"/>
</dbReference>
<keyword evidence="3 7" id="KW-0602">Photosynthesis</keyword>
<feature type="binding site" evidence="6">
    <location>
        <position position="260"/>
    </location>
    <ligand>
        <name>chlorophyll a</name>
        <dbReference type="ChEBI" id="CHEBI:58416"/>
        <label>1</label>
    </ligand>
</feature>
<evidence type="ECO:0000256" key="3">
    <source>
        <dbReference type="ARBA" id="ARBA00022531"/>
    </source>
</evidence>
<dbReference type="Gene3D" id="1.10.3460.10">
    <property type="entry name" value="Chlorophyll a/b binding protein domain"/>
    <property type="match status" value="1"/>
</dbReference>
<comment type="subcellular location">
    <subcellularLocation>
        <location evidence="7">Plastid</location>
        <location evidence="7">Chloroplast thylakoid membrane</location>
    </subcellularLocation>
</comment>
<proteinExistence type="inferred from homology"/>
<feature type="binding site" description="axial binding residue" evidence="6">
    <location>
        <position position="134"/>
    </location>
    <ligand>
        <name>chlorophyll b</name>
        <dbReference type="ChEBI" id="CHEBI:61721"/>
        <label>1</label>
    </ligand>
    <ligandPart>
        <name>Mg</name>
        <dbReference type="ChEBI" id="CHEBI:25107"/>
    </ligandPart>
</feature>
<feature type="binding site" evidence="6">
    <location>
        <position position="274"/>
    </location>
    <ligand>
        <name>chlorophyll a</name>
        <dbReference type="ChEBI" id="CHEBI:58416"/>
        <label>1</label>
    </ligand>
</feature>
<feature type="binding site" evidence="6">
    <location>
        <position position="129"/>
    </location>
    <ligand>
        <name>chlorophyll a</name>
        <dbReference type="ChEBI" id="CHEBI:58416"/>
        <label>1</label>
    </ligand>
</feature>
<feature type="non-terminal residue" evidence="8">
    <location>
        <position position="1"/>
    </location>
</feature>
<feature type="binding site" evidence="6">
    <location>
        <position position="257"/>
    </location>
    <ligand>
        <name>chlorophyll a</name>
        <dbReference type="ChEBI" id="CHEBI:58416"/>
        <label>1</label>
    </ligand>
</feature>
<organism evidence="8">
    <name type="scientific">Auxenochlorella protothecoides</name>
    <name type="common">Green microalga</name>
    <name type="synonym">Chlorella protothecoides</name>
    <dbReference type="NCBI Taxonomy" id="3075"/>
    <lineage>
        <taxon>Eukaryota</taxon>
        <taxon>Viridiplantae</taxon>
        <taxon>Chlorophyta</taxon>
        <taxon>core chlorophytes</taxon>
        <taxon>Trebouxiophyceae</taxon>
        <taxon>Chlorellales</taxon>
        <taxon>Chlorellaceae</taxon>
        <taxon>Auxenochlorella</taxon>
    </lineage>
</organism>
<feature type="binding site" evidence="6">
    <location>
        <position position="262"/>
    </location>
    <ligand>
        <name>chlorophyll a</name>
        <dbReference type="ChEBI" id="CHEBI:58416"/>
        <label>1</label>
    </ligand>
</feature>
<reference evidence="8" key="1">
    <citation type="submission" date="2015-08" db="EMBL/GenBank/DDBJ databases">
        <authorList>
            <person name="Babu N.S."/>
            <person name="Beckwith C.J."/>
            <person name="Beseler K.G."/>
            <person name="Brison A."/>
            <person name="Carone J.V."/>
            <person name="Caskin T.P."/>
            <person name="Diamond M."/>
            <person name="Durham M.E."/>
            <person name="Foxe J.M."/>
            <person name="Go M."/>
            <person name="Henderson B.A."/>
            <person name="Jones I.B."/>
            <person name="McGettigan J.A."/>
            <person name="Micheletti S.J."/>
            <person name="Nasrallah M.E."/>
            <person name="Ortiz D."/>
            <person name="Piller C.R."/>
            <person name="Privatt S.R."/>
            <person name="Schneider S.L."/>
            <person name="Sharp S."/>
            <person name="Smith T.C."/>
            <person name="Stanton J.D."/>
            <person name="Ullery H.E."/>
            <person name="Wilson R.J."/>
            <person name="Serrano M.G."/>
            <person name="Buck G."/>
            <person name="Lee V."/>
            <person name="Wang Y."/>
            <person name="Carvalho R."/>
            <person name="Voegtly L."/>
            <person name="Shi R."/>
            <person name="Duckworth R."/>
            <person name="Johnson A."/>
            <person name="Loviza R."/>
            <person name="Walstead R."/>
            <person name="Shah Z."/>
            <person name="Kiflezghi M."/>
            <person name="Wade K."/>
            <person name="Ball S.L."/>
            <person name="Bradley K.W."/>
            <person name="Asai D.J."/>
            <person name="Bowman C.A."/>
            <person name="Russell D.A."/>
            <person name="Pope W.H."/>
            <person name="Jacobs-Sera D."/>
            <person name="Hendrix R.W."/>
            <person name="Hatfull G.F."/>
        </authorList>
    </citation>
    <scope>NUCLEOTIDE SEQUENCE</scope>
</reference>
<feature type="binding site" evidence="6">
    <location>
        <position position="181"/>
    </location>
    <ligand>
        <name>chlorophyll a</name>
        <dbReference type="ChEBI" id="CHEBI:58416"/>
        <label>1</label>
    </ligand>
</feature>
<feature type="binding site" evidence="6">
    <location>
        <position position="289"/>
    </location>
    <ligand>
        <name>chlorophyll a</name>
        <dbReference type="ChEBI" id="CHEBI:58416"/>
        <label>1</label>
    </ligand>
</feature>
<feature type="binding site" evidence="6">
    <location>
        <position position="256"/>
    </location>
    <ligand>
        <name>chlorophyll a</name>
        <dbReference type="ChEBI" id="CHEBI:58416"/>
        <label>1</label>
    </ligand>
</feature>
<evidence type="ECO:0000256" key="6">
    <source>
        <dbReference type="PIRSR" id="PIRSR601344-1"/>
    </source>
</evidence>
<protein>
    <recommendedName>
        <fullName evidence="7">Chlorophyll a-b binding protein, chloroplastic</fullName>
    </recommendedName>
</protein>
<dbReference type="Pfam" id="PF00504">
    <property type="entry name" value="Chloroa_b-bind"/>
    <property type="match status" value="1"/>
</dbReference>
<feature type="binding site" evidence="6">
    <location>
        <position position="111"/>
    </location>
    <ligand>
        <name>chlorophyll a</name>
        <dbReference type="ChEBI" id="CHEBI:58416"/>
        <label>1</label>
    </ligand>
</feature>
<dbReference type="GO" id="GO:0009523">
    <property type="term" value="C:photosystem II"/>
    <property type="evidence" value="ECO:0007669"/>
    <property type="project" value="UniProtKB-KW"/>
</dbReference>
<name>A0A1D2AB82_AUXPR</name>
<dbReference type="InterPro" id="IPR001344">
    <property type="entry name" value="Chloro_AB-bd_pln"/>
</dbReference>
<dbReference type="GO" id="GO:0009535">
    <property type="term" value="C:chloroplast thylakoid membrane"/>
    <property type="evidence" value="ECO:0007669"/>
    <property type="project" value="UniProtKB-SubCell"/>
</dbReference>
<evidence type="ECO:0000256" key="5">
    <source>
        <dbReference type="ARBA" id="ARBA00022991"/>
    </source>
</evidence>
<keyword evidence="7" id="KW-0603">Photosystem I</keyword>
<keyword evidence="4 7" id="KW-0934">Plastid</keyword>
<keyword evidence="7" id="KW-0793">Thylakoid</keyword>
<evidence type="ECO:0000256" key="1">
    <source>
        <dbReference type="ARBA" id="ARBA00022494"/>
    </source>
</evidence>
<dbReference type="AlphaFoldDB" id="A0A1D2AB82"/>
<gene>
    <name evidence="8" type="ORF">g.10139</name>
</gene>
<dbReference type="EMBL" id="GDKF01002437">
    <property type="protein sequence ID" value="JAT76185.1"/>
    <property type="molecule type" value="Transcribed_RNA"/>
</dbReference>
<comment type="similarity">
    <text evidence="7">Belongs to the light-harvesting chlorophyll a/b-binding (LHC) protein family.</text>
</comment>
<keyword evidence="1 6" id="KW-0148">Chlorophyll</keyword>
<dbReference type="InterPro" id="IPR022796">
    <property type="entry name" value="Chloroa_b-bind"/>
</dbReference>
<keyword evidence="2 7" id="KW-0150">Chloroplast</keyword>
<feature type="binding site" evidence="6">
    <location>
        <position position="83"/>
    </location>
    <ligand>
        <name>chlorophyll a</name>
        <dbReference type="ChEBI" id="CHEBI:58416"/>
        <label>1</label>
    </ligand>
</feature>
<evidence type="ECO:0000256" key="7">
    <source>
        <dbReference type="RuleBase" id="RU363080"/>
    </source>
</evidence>
<keyword evidence="5 7" id="KW-0157">Chromophore</keyword>
<keyword evidence="7" id="KW-0604">Photosystem II</keyword>
<dbReference type="GO" id="GO:0009522">
    <property type="term" value="C:photosystem I"/>
    <property type="evidence" value="ECO:0007669"/>
    <property type="project" value="UniProtKB-KW"/>
</dbReference>